<keyword evidence="3 5" id="KW-0472">Membrane</keyword>
<dbReference type="InterPro" id="IPR043129">
    <property type="entry name" value="ATPase_NBD"/>
</dbReference>
<comment type="similarity">
    <text evidence="5 6">Belongs to the FtsA/MreB family.</text>
</comment>
<dbReference type="Pfam" id="PF02491">
    <property type="entry name" value="SHS2_FTSA"/>
    <property type="match status" value="1"/>
</dbReference>
<evidence type="ECO:0000313" key="10">
    <source>
        <dbReference type="Proteomes" id="UP000276309"/>
    </source>
</evidence>
<feature type="compositionally biased region" description="Basic and acidic residues" evidence="7">
    <location>
        <begin position="388"/>
        <end position="413"/>
    </location>
</feature>
<reference evidence="9 10" key="1">
    <citation type="submission" date="2018-08" db="EMBL/GenBank/DDBJ databases">
        <title>The reduced genetic potential of extracellular carbohydrate catabolism in Euzebyella marina RN62, a Flavobacteriia bacterium isolated from the hadal water.</title>
        <authorList>
            <person name="Xue C."/>
        </authorList>
    </citation>
    <scope>NUCLEOTIDE SEQUENCE [LARGE SCALE GENOMIC DNA]</scope>
    <source>
        <strain evidence="9 10">RN62</strain>
    </source>
</reference>
<dbReference type="NCBIfam" id="TIGR01174">
    <property type="entry name" value="ftsA"/>
    <property type="match status" value="1"/>
</dbReference>
<dbReference type="PANTHER" id="PTHR32432:SF4">
    <property type="entry name" value="CELL DIVISION PROTEIN FTSA"/>
    <property type="match status" value="1"/>
</dbReference>
<name>A0A3G2L407_9FLAO</name>
<evidence type="ECO:0000256" key="3">
    <source>
        <dbReference type="ARBA" id="ARBA00023136"/>
    </source>
</evidence>
<evidence type="ECO:0000256" key="7">
    <source>
        <dbReference type="SAM" id="MobiDB-lite"/>
    </source>
</evidence>
<dbReference type="PIRSF" id="PIRSF003101">
    <property type="entry name" value="FtsA"/>
    <property type="match status" value="1"/>
</dbReference>
<organism evidence="9 10">
    <name type="scientific">Euzebyella marina</name>
    <dbReference type="NCBI Taxonomy" id="1761453"/>
    <lineage>
        <taxon>Bacteria</taxon>
        <taxon>Pseudomonadati</taxon>
        <taxon>Bacteroidota</taxon>
        <taxon>Flavobacteriia</taxon>
        <taxon>Flavobacteriales</taxon>
        <taxon>Flavobacteriaceae</taxon>
        <taxon>Euzebyella</taxon>
    </lineage>
</organism>
<feature type="region of interest" description="Disordered" evidence="7">
    <location>
        <begin position="388"/>
        <end position="420"/>
    </location>
</feature>
<evidence type="ECO:0000256" key="4">
    <source>
        <dbReference type="ARBA" id="ARBA00023306"/>
    </source>
</evidence>
<dbReference type="HAMAP" id="MF_02033">
    <property type="entry name" value="FtsA"/>
    <property type="match status" value="1"/>
</dbReference>
<dbReference type="KEGG" id="emar:D1013_05785"/>
<dbReference type="PANTHER" id="PTHR32432">
    <property type="entry name" value="CELL DIVISION PROTEIN FTSA-RELATED"/>
    <property type="match status" value="1"/>
</dbReference>
<accession>A0A3G2L407</accession>
<dbReference type="RefSeq" id="WP_121847967.1">
    <property type="nucleotide sequence ID" value="NZ_CP032050.1"/>
</dbReference>
<dbReference type="Gene3D" id="3.30.1490.110">
    <property type="match status" value="1"/>
</dbReference>
<protein>
    <recommendedName>
        <fullName evidence="5 6">Cell division protein FtsA</fullName>
    </recommendedName>
</protein>
<keyword evidence="10" id="KW-1185">Reference proteome</keyword>
<keyword evidence="4 5" id="KW-0131">Cell cycle</keyword>
<dbReference type="Gene3D" id="3.30.420.40">
    <property type="match status" value="2"/>
</dbReference>
<gene>
    <name evidence="5 9" type="primary">ftsA</name>
    <name evidence="9" type="ORF">D1013_05785</name>
</gene>
<dbReference type="InterPro" id="IPR050696">
    <property type="entry name" value="FtsA/MreB"/>
</dbReference>
<dbReference type="OrthoDB" id="9768127at2"/>
<comment type="subunit">
    <text evidence="5">Self-interacts. Interacts with FtsZ.</text>
</comment>
<sequence length="444" mass="48378">MEVGNYSVGLDIGTTKIVAIIGRENEYGKIEVLGIGKSKSLGVHRGVVNNITQTIQSIQQAVEGAEASSGLKIGSVVVGIAGQHIRSLHHSDYITRPDSEEVINEEDLDKLCNQVYKLVMLPGEEIIHVLPQEYKVDGQAEIKEPIGMYGGRLEANFHVVVGQVSSIKNVGRCIKSAGLDLGNITLEPLASSDAVLSKEEKEAGVALIDIGGGTTDLAIFKDGIIRHTAVIPFGGGVITEDIKEGCSIIEKQAELLKIKFGSAWPGENKDNEIVSIPGLRGREPKEITLKNLSKIIHARVVEIIEQVYTEIKNYGHDEQKKKLIAGIVLTGGGSQLKHLKQLVEYITGMDTRIGYPNEHLAGDSDEEIASPMYATAVGLLMNAVNNENKKKPAAKKETKKEEPELVMAGHEEEQIPQQAKVKKERKSVFDVWSEKLKDFLDNAE</sequence>
<dbReference type="InterPro" id="IPR003494">
    <property type="entry name" value="SHS2_FtsA"/>
</dbReference>
<comment type="subcellular location">
    <subcellularLocation>
        <location evidence="5">Cell membrane</location>
        <topology evidence="5">Peripheral membrane protein</topology>
        <orientation evidence="5">Cytoplasmic side</orientation>
    </subcellularLocation>
    <text evidence="5">Localizes to the Z ring in an FtsZ-dependent manner. Targeted to the membrane through a conserved C-terminal amphipathic helix.</text>
</comment>
<evidence type="ECO:0000256" key="5">
    <source>
        <dbReference type="HAMAP-Rule" id="MF_02033"/>
    </source>
</evidence>
<comment type="function">
    <text evidence="5 6">Cell division protein that is involved in the assembly of the Z ring. May serve as a membrane anchor for the Z ring.</text>
</comment>
<dbReference type="EMBL" id="CP032050">
    <property type="protein sequence ID" value="AYN66916.1"/>
    <property type="molecule type" value="Genomic_DNA"/>
</dbReference>
<evidence type="ECO:0000256" key="2">
    <source>
        <dbReference type="ARBA" id="ARBA00022618"/>
    </source>
</evidence>
<keyword evidence="1 5" id="KW-1003">Cell membrane</keyword>
<feature type="domain" description="SHS2" evidence="8">
    <location>
        <begin position="7"/>
        <end position="195"/>
    </location>
</feature>
<dbReference type="Proteomes" id="UP000276309">
    <property type="component" value="Chromosome"/>
</dbReference>
<dbReference type="SMART" id="SM00842">
    <property type="entry name" value="FtsA"/>
    <property type="match status" value="1"/>
</dbReference>
<dbReference type="Pfam" id="PF14450">
    <property type="entry name" value="FtsA"/>
    <property type="match status" value="1"/>
</dbReference>
<evidence type="ECO:0000256" key="6">
    <source>
        <dbReference type="PIRNR" id="PIRNR003101"/>
    </source>
</evidence>
<dbReference type="InterPro" id="IPR020823">
    <property type="entry name" value="Cell_div_FtsA"/>
</dbReference>
<proteinExistence type="inferred from homology"/>
<dbReference type="CDD" id="cd24048">
    <property type="entry name" value="ASKHA_NBD_FtsA"/>
    <property type="match status" value="1"/>
</dbReference>
<dbReference type="AlphaFoldDB" id="A0A3G2L407"/>
<evidence type="ECO:0000259" key="8">
    <source>
        <dbReference type="SMART" id="SM00842"/>
    </source>
</evidence>
<keyword evidence="2 5" id="KW-0132">Cell division</keyword>
<dbReference type="GO" id="GO:0043093">
    <property type="term" value="P:FtsZ-dependent cytokinesis"/>
    <property type="evidence" value="ECO:0007669"/>
    <property type="project" value="UniProtKB-UniRule"/>
</dbReference>
<evidence type="ECO:0000313" key="9">
    <source>
        <dbReference type="EMBL" id="AYN66916.1"/>
    </source>
</evidence>
<dbReference type="GO" id="GO:0032153">
    <property type="term" value="C:cell division site"/>
    <property type="evidence" value="ECO:0007669"/>
    <property type="project" value="UniProtKB-UniRule"/>
</dbReference>
<dbReference type="SUPFAM" id="SSF53067">
    <property type="entry name" value="Actin-like ATPase domain"/>
    <property type="match status" value="2"/>
</dbReference>
<dbReference type="GO" id="GO:0009898">
    <property type="term" value="C:cytoplasmic side of plasma membrane"/>
    <property type="evidence" value="ECO:0007669"/>
    <property type="project" value="UniProtKB-UniRule"/>
</dbReference>
<evidence type="ECO:0000256" key="1">
    <source>
        <dbReference type="ARBA" id="ARBA00022475"/>
    </source>
</evidence>